<evidence type="ECO:0000256" key="11">
    <source>
        <dbReference type="ARBA" id="ARBA00049515"/>
    </source>
</evidence>
<name>A0A285E6A2_9ACTN</name>
<evidence type="ECO:0000256" key="7">
    <source>
        <dbReference type="ARBA" id="ARBA00022833"/>
    </source>
</evidence>
<gene>
    <name evidence="14" type="ORF">SAMN06893097_101436</name>
</gene>
<dbReference type="InterPro" id="IPR002320">
    <property type="entry name" value="Thr-tRNA-ligase_IIa"/>
</dbReference>
<dbReference type="EMBL" id="OBDO01000001">
    <property type="protein sequence ID" value="SNX94639.1"/>
    <property type="molecule type" value="Genomic_DNA"/>
</dbReference>
<evidence type="ECO:0000256" key="2">
    <source>
        <dbReference type="ARBA" id="ARBA00013163"/>
    </source>
</evidence>
<dbReference type="FunFam" id="3.30.930.10:FF:000002">
    <property type="entry name" value="Threonine--tRNA ligase"/>
    <property type="match status" value="1"/>
</dbReference>
<keyword evidence="7" id="KW-0862">Zinc</keyword>
<dbReference type="GO" id="GO:0046872">
    <property type="term" value="F:metal ion binding"/>
    <property type="evidence" value="ECO:0007669"/>
    <property type="project" value="UniProtKB-KW"/>
</dbReference>
<dbReference type="InterPro" id="IPR036621">
    <property type="entry name" value="Anticodon-bd_dom_sf"/>
</dbReference>
<evidence type="ECO:0000256" key="12">
    <source>
        <dbReference type="NCBIfam" id="TIGR00418"/>
    </source>
</evidence>
<dbReference type="AlphaFoldDB" id="A0A285E6A2"/>
<proteinExistence type="inferred from homology"/>
<keyword evidence="5" id="KW-0479">Metal-binding</keyword>
<dbReference type="Proteomes" id="UP000219514">
    <property type="component" value="Unassembled WGS sequence"/>
</dbReference>
<evidence type="ECO:0000256" key="3">
    <source>
        <dbReference type="ARBA" id="ARBA00022490"/>
    </source>
</evidence>
<dbReference type="RefSeq" id="WP_097203944.1">
    <property type="nucleotide sequence ID" value="NZ_JACHXB010000001.1"/>
</dbReference>
<evidence type="ECO:0000256" key="8">
    <source>
        <dbReference type="ARBA" id="ARBA00022840"/>
    </source>
</evidence>
<dbReference type="InterPro" id="IPR002314">
    <property type="entry name" value="aa-tRNA-synt_IIb"/>
</dbReference>
<evidence type="ECO:0000256" key="6">
    <source>
        <dbReference type="ARBA" id="ARBA00022741"/>
    </source>
</evidence>
<dbReference type="PROSITE" id="PS50862">
    <property type="entry name" value="AA_TRNA_LIGASE_II"/>
    <property type="match status" value="1"/>
</dbReference>
<dbReference type="InterPro" id="IPR045864">
    <property type="entry name" value="aa-tRNA-synth_II/BPL/LPL"/>
</dbReference>
<dbReference type="InterPro" id="IPR033728">
    <property type="entry name" value="ThrRS_core"/>
</dbReference>
<keyword evidence="6" id="KW-0547">Nucleotide-binding</keyword>
<keyword evidence="9" id="KW-0648">Protein biosynthesis</keyword>
<comment type="similarity">
    <text evidence="1">Belongs to the class-II aminoacyl-tRNA synthetase family.</text>
</comment>
<dbReference type="OrthoDB" id="9802304at2"/>
<evidence type="ECO:0000256" key="4">
    <source>
        <dbReference type="ARBA" id="ARBA00022598"/>
    </source>
</evidence>
<evidence type="ECO:0000256" key="1">
    <source>
        <dbReference type="ARBA" id="ARBA00008226"/>
    </source>
</evidence>
<accession>A0A285E6A2</accession>
<feature type="domain" description="Aminoacyl-transfer RNA synthetases class-II family profile" evidence="13">
    <location>
        <begin position="54"/>
        <end position="323"/>
    </location>
</feature>
<dbReference type="CDD" id="cd00771">
    <property type="entry name" value="ThrRS_core"/>
    <property type="match status" value="1"/>
</dbReference>
<sequence length="433" mass="46907">MNAQPSPGLPASADARGLGRVESLPADDHRRLGRELDLFASDPLLPAGMPIWLPAGAIVRGELERYILQAERAAGYAHVYSPPLGKKSMYEISGHWEHYADAMFPPIEDGGSGPIVLRPMNCPHHIVAYRSRPRSWRELPLRIAELGAMFRNEPSGSLAGLSRVRAMVLNDAHHFCDPAVVAEEIALVVGMIEDAYAALGLAGHSYRLSLRGDGPKHLADEALWNRAETVLAGALEDLGVDYEPVHGEGAFYGPKIDVQLPGRGGREESFSSVQLDFLLPQRFELRYAGPDGPRRPVMLHRTVVSSMERCLSFLLEQHAGNLPVWLAPVQAVVLPVDPSSPAQARAVVEVGDAARAAGLRIDVDDAAEPLGARIRRARLARIPYRLVVGEREAAAGQVAVGLRDGRGLDPMPPQRLAAHAAEIAAARSQQLWP</sequence>
<dbReference type="PRINTS" id="PR01047">
    <property type="entry name" value="TRNASYNTHTHR"/>
</dbReference>
<evidence type="ECO:0000256" key="5">
    <source>
        <dbReference type="ARBA" id="ARBA00022723"/>
    </source>
</evidence>
<evidence type="ECO:0000256" key="10">
    <source>
        <dbReference type="ARBA" id="ARBA00023146"/>
    </source>
</evidence>
<dbReference type="NCBIfam" id="TIGR00418">
    <property type="entry name" value="thrS"/>
    <property type="match status" value="1"/>
</dbReference>
<dbReference type="InterPro" id="IPR004154">
    <property type="entry name" value="Anticodon-bd"/>
</dbReference>
<keyword evidence="3" id="KW-0963">Cytoplasm</keyword>
<keyword evidence="4" id="KW-0436">Ligase</keyword>
<evidence type="ECO:0000259" key="13">
    <source>
        <dbReference type="PROSITE" id="PS50862"/>
    </source>
</evidence>
<dbReference type="Gene3D" id="3.30.930.10">
    <property type="entry name" value="Bira Bifunctional Protein, Domain 2"/>
    <property type="match status" value="1"/>
</dbReference>
<reference evidence="14 15" key="1">
    <citation type="submission" date="2017-09" db="EMBL/GenBank/DDBJ databases">
        <authorList>
            <person name="Ehlers B."/>
            <person name="Leendertz F.H."/>
        </authorList>
    </citation>
    <scope>NUCLEOTIDE SEQUENCE [LARGE SCALE GENOMIC DNA]</scope>
    <source>
        <strain evidence="14 15">DSM 46844</strain>
    </source>
</reference>
<dbReference type="InterPro" id="IPR006195">
    <property type="entry name" value="aa-tRNA-synth_II"/>
</dbReference>
<dbReference type="Gene3D" id="3.40.50.800">
    <property type="entry name" value="Anticodon-binding domain"/>
    <property type="match status" value="1"/>
</dbReference>
<dbReference type="PANTHER" id="PTHR11451:SF56">
    <property type="entry name" value="THREONINE--TRNA LIGASE 1"/>
    <property type="match status" value="1"/>
</dbReference>
<keyword evidence="8" id="KW-0067">ATP-binding</keyword>
<protein>
    <recommendedName>
        <fullName evidence="2 12">Threonine--tRNA ligase</fullName>
        <ecNumber evidence="2 12">6.1.1.3</ecNumber>
    </recommendedName>
</protein>
<dbReference type="Pfam" id="PF03129">
    <property type="entry name" value="HGTP_anticodon"/>
    <property type="match status" value="1"/>
</dbReference>
<dbReference type="GO" id="GO:0006435">
    <property type="term" value="P:threonyl-tRNA aminoacylation"/>
    <property type="evidence" value="ECO:0007669"/>
    <property type="project" value="UniProtKB-UniRule"/>
</dbReference>
<dbReference type="PANTHER" id="PTHR11451">
    <property type="entry name" value="THREONINE-TRNA LIGASE"/>
    <property type="match status" value="1"/>
</dbReference>
<dbReference type="EC" id="6.1.1.3" evidence="2 12"/>
<organism evidence="14 15">
    <name type="scientific">Geodermatophilus sabuli</name>
    <dbReference type="NCBI Taxonomy" id="1564158"/>
    <lineage>
        <taxon>Bacteria</taxon>
        <taxon>Bacillati</taxon>
        <taxon>Actinomycetota</taxon>
        <taxon>Actinomycetes</taxon>
        <taxon>Geodermatophilales</taxon>
        <taxon>Geodermatophilaceae</taxon>
        <taxon>Geodermatophilus</taxon>
    </lineage>
</organism>
<evidence type="ECO:0000313" key="14">
    <source>
        <dbReference type="EMBL" id="SNX94639.1"/>
    </source>
</evidence>
<keyword evidence="15" id="KW-1185">Reference proteome</keyword>
<comment type="catalytic activity">
    <reaction evidence="11">
        <text>tRNA(Thr) + L-threonine + ATP = L-threonyl-tRNA(Thr) + AMP + diphosphate + H(+)</text>
        <dbReference type="Rhea" id="RHEA:24624"/>
        <dbReference type="Rhea" id="RHEA-COMP:9670"/>
        <dbReference type="Rhea" id="RHEA-COMP:9704"/>
        <dbReference type="ChEBI" id="CHEBI:15378"/>
        <dbReference type="ChEBI" id="CHEBI:30616"/>
        <dbReference type="ChEBI" id="CHEBI:33019"/>
        <dbReference type="ChEBI" id="CHEBI:57926"/>
        <dbReference type="ChEBI" id="CHEBI:78442"/>
        <dbReference type="ChEBI" id="CHEBI:78534"/>
        <dbReference type="ChEBI" id="CHEBI:456215"/>
        <dbReference type="EC" id="6.1.1.3"/>
    </reaction>
</comment>
<evidence type="ECO:0000313" key="15">
    <source>
        <dbReference type="Proteomes" id="UP000219514"/>
    </source>
</evidence>
<dbReference type="GO" id="GO:0005524">
    <property type="term" value="F:ATP binding"/>
    <property type="evidence" value="ECO:0007669"/>
    <property type="project" value="UniProtKB-KW"/>
</dbReference>
<keyword evidence="10 14" id="KW-0030">Aminoacyl-tRNA synthetase</keyword>
<dbReference type="Pfam" id="PF00587">
    <property type="entry name" value="tRNA-synt_2b"/>
    <property type="match status" value="1"/>
</dbReference>
<dbReference type="SUPFAM" id="SSF55681">
    <property type="entry name" value="Class II aaRS and biotin synthetases"/>
    <property type="match status" value="1"/>
</dbReference>
<dbReference type="GO" id="GO:0004829">
    <property type="term" value="F:threonine-tRNA ligase activity"/>
    <property type="evidence" value="ECO:0007669"/>
    <property type="project" value="UniProtKB-UniRule"/>
</dbReference>
<dbReference type="SUPFAM" id="SSF52954">
    <property type="entry name" value="Class II aaRS ABD-related"/>
    <property type="match status" value="1"/>
</dbReference>
<dbReference type="GO" id="GO:0005737">
    <property type="term" value="C:cytoplasm"/>
    <property type="evidence" value="ECO:0007669"/>
    <property type="project" value="UniProtKB-UniRule"/>
</dbReference>
<evidence type="ECO:0000256" key="9">
    <source>
        <dbReference type="ARBA" id="ARBA00022917"/>
    </source>
</evidence>